<dbReference type="RefSeq" id="XP_041160979.1">
    <property type="nucleotide sequence ID" value="XM_041296730.1"/>
</dbReference>
<dbReference type="GeneID" id="64590494"/>
<evidence type="ECO:0000313" key="2">
    <source>
        <dbReference type="Proteomes" id="UP000719766"/>
    </source>
</evidence>
<proteinExistence type="predicted"/>
<evidence type="ECO:0000313" key="1">
    <source>
        <dbReference type="EMBL" id="KAG1795027.1"/>
    </source>
</evidence>
<dbReference type="AlphaFoldDB" id="A0A9P7ATB4"/>
<feature type="non-terminal residue" evidence="1">
    <location>
        <position position="104"/>
    </location>
</feature>
<name>A0A9P7ATB4_9AGAM</name>
<gene>
    <name evidence="1" type="ORF">HD556DRAFT_1217952</name>
</gene>
<sequence>SPIKKLCTPVASIVPKTANEILLLAALRETEAANAALKQRVITLQASNILNEMYCSKLRSQLANQESKKHGGKDSGKILGDGLPRLLSGDEFYEQVVEFEAAQK</sequence>
<keyword evidence="2" id="KW-1185">Reference proteome</keyword>
<dbReference type="Proteomes" id="UP000719766">
    <property type="component" value="Unassembled WGS sequence"/>
</dbReference>
<protein>
    <submittedName>
        <fullName evidence="1">Uncharacterized protein</fullName>
    </submittedName>
</protein>
<dbReference type="EMBL" id="JABBWE010000023">
    <property type="protein sequence ID" value="KAG1795027.1"/>
    <property type="molecule type" value="Genomic_DNA"/>
</dbReference>
<accession>A0A9P7ATB4</accession>
<reference evidence="1" key="1">
    <citation type="journal article" date="2020" name="New Phytol.">
        <title>Comparative genomics reveals dynamic genome evolution in host specialist ectomycorrhizal fungi.</title>
        <authorList>
            <person name="Lofgren L.A."/>
            <person name="Nguyen N.H."/>
            <person name="Vilgalys R."/>
            <person name="Ruytinx J."/>
            <person name="Liao H.L."/>
            <person name="Branco S."/>
            <person name="Kuo A."/>
            <person name="LaButti K."/>
            <person name="Lipzen A."/>
            <person name="Andreopoulos W."/>
            <person name="Pangilinan J."/>
            <person name="Riley R."/>
            <person name="Hundley H."/>
            <person name="Na H."/>
            <person name="Barry K."/>
            <person name="Grigoriev I.V."/>
            <person name="Stajich J.E."/>
            <person name="Kennedy P.G."/>
        </authorList>
    </citation>
    <scope>NUCLEOTIDE SEQUENCE</scope>
    <source>
        <strain evidence="1">S12</strain>
    </source>
</reference>
<dbReference type="OrthoDB" id="3269232at2759"/>
<comment type="caution">
    <text evidence="1">The sequence shown here is derived from an EMBL/GenBank/DDBJ whole genome shotgun (WGS) entry which is preliminary data.</text>
</comment>
<organism evidence="1 2">
    <name type="scientific">Suillus plorans</name>
    <dbReference type="NCBI Taxonomy" id="116603"/>
    <lineage>
        <taxon>Eukaryota</taxon>
        <taxon>Fungi</taxon>
        <taxon>Dikarya</taxon>
        <taxon>Basidiomycota</taxon>
        <taxon>Agaricomycotina</taxon>
        <taxon>Agaricomycetes</taxon>
        <taxon>Agaricomycetidae</taxon>
        <taxon>Boletales</taxon>
        <taxon>Suillineae</taxon>
        <taxon>Suillaceae</taxon>
        <taxon>Suillus</taxon>
    </lineage>
</organism>
<feature type="non-terminal residue" evidence="1">
    <location>
        <position position="1"/>
    </location>
</feature>